<evidence type="ECO:0008006" key="3">
    <source>
        <dbReference type="Google" id="ProtNLM"/>
    </source>
</evidence>
<protein>
    <recommendedName>
        <fullName evidence="3">Lipoprotein</fullName>
    </recommendedName>
</protein>
<dbReference type="PROSITE" id="PS51257">
    <property type="entry name" value="PROKAR_LIPOPROTEIN"/>
    <property type="match status" value="1"/>
</dbReference>
<name>A0ABY5H476_9PSED</name>
<dbReference type="Pfam" id="PF19795">
    <property type="entry name" value="DUF6279"/>
    <property type="match status" value="1"/>
</dbReference>
<dbReference type="Proteomes" id="UP001059672">
    <property type="component" value="Chromosome"/>
</dbReference>
<proteinExistence type="predicted"/>
<dbReference type="RefSeq" id="WP_255837594.1">
    <property type="nucleotide sequence ID" value="NZ_CP073346.1"/>
</dbReference>
<accession>A0ABY5H476</accession>
<reference evidence="1" key="1">
    <citation type="submission" date="2021-04" db="EMBL/GenBank/DDBJ databases">
        <title>Oceanospirillales bacteria with DddD are important DMSP degraders in coastal seawater.</title>
        <authorList>
            <person name="Liu J."/>
        </authorList>
    </citation>
    <scope>NUCLEOTIDE SEQUENCE</scope>
    <source>
        <strain evidence="1">D13-4</strain>
    </source>
</reference>
<dbReference type="InterPro" id="IPR016875">
    <property type="entry name" value="UCP028200"/>
</dbReference>
<sequence length="293" mass="34129">MILHWRISSKRLALLLAVGLLLSACSRIDLIYRNLDWLLPWRLDHYLNLDSQQRAWLGPRLQAHLDWHCSRELPRNLAWLQRSRELVEQPQVSTAQLAEHLAQADAALQRIAVQITPTAVALLQSLSAEQVAELQATLQEDYHDDRQAYLEPPLAVQISERAERMEQRLEPWFGRLNATQRRHLSHWAQALGEQNRLWLRNRLRWQAALLAALQERDSDVFAARMTRLLQARESFQDAEYRQAYPHARRATAALFSRLLASAEPRQRQRLSQRLRQFARDLAKHLCPLPPAQA</sequence>
<keyword evidence="2" id="KW-1185">Reference proteome</keyword>
<evidence type="ECO:0000313" key="2">
    <source>
        <dbReference type="Proteomes" id="UP001059672"/>
    </source>
</evidence>
<organism evidence="1 2">
    <name type="scientific">Pseudomonas benzenivorans</name>
    <dbReference type="NCBI Taxonomy" id="556533"/>
    <lineage>
        <taxon>Bacteria</taxon>
        <taxon>Pseudomonadati</taxon>
        <taxon>Pseudomonadota</taxon>
        <taxon>Gammaproteobacteria</taxon>
        <taxon>Pseudomonadales</taxon>
        <taxon>Pseudomonadaceae</taxon>
        <taxon>Pseudomonas</taxon>
    </lineage>
</organism>
<gene>
    <name evidence="1" type="ORF">KDW96_17975</name>
</gene>
<dbReference type="EMBL" id="CP073346">
    <property type="protein sequence ID" value="UTW07030.1"/>
    <property type="molecule type" value="Genomic_DNA"/>
</dbReference>
<evidence type="ECO:0000313" key="1">
    <source>
        <dbReference type="EMBL" id="UTW07030.1"/>
    </source>
</evidence>
<dbReference type="PIRSF" id="PIRSF028200">
    <property type="entry name" value="UCP028200"/>
    <property type="match status" value="1"/>
</dbReference>